<keyword evidence="2" id="KW-0694">RNA-binding</keyword>
<keyword evidence="1" id="KW-0507">mRNA processing</keyword>
<dbReference type="InterPro" id="IPR036483">
    <property type="entry name" value="PWI_dom_sf"/>
</dbReference>
<feature type="compositionally biased region" description="Basic and acidic residues" evidence="3">
    <location>
        <begin position="550"/>
        <end position="574"/>
    </location>
</feature>
<dbReference type="SUPFAM" id="SSF101233">
    <property type="entry name" value="PWI domain"/>
    <property type="match status" value="1"/>
</dbReference>
<dbReference type="InterPro" id="IPR052768">
    <property type="entry name" value="RBM25"/>
</dbReference>
<dbReference type="InterPro" id="IPR000504">
    <property type="entry name" value="RRM_dom"/>
</dbReference>
<feature type="compositionally biased region" description="Polar residues" evidence="3">
    <location>
        <begin position="54"/>
        <end position="64"/>
    </location>
</feature>
<dbReference type="PROSITE" id="PS50102">
    <property type="entry name" value="RRM"/>
    <property type="match status" value="1"/>
</dbReference>
<name>A0AA38S4C2_9PEZI</name>
<evidence type="ECO:0000259" key="4">
    <source>
        <dbReference type="PROSITE" id="PS50102"/>
    </source>
</evidence>
<evidence type="ECO:0000256" key="3">
    <source>
        <dbReference type="SAM" id="MobiDB-lite"/>
    </source>
</evidence>
<feature type="region of interest" description="Disordered" evidence="3">
    <location>
        <begin position="358"/>
        <end position="597"/>
    </location>
</feature>
<dbReference type="PANTHER" id="PTHR18806:SF4">
    <property type="entry name" value="RNA-BINDING PROTEIN 25"/>
    <property type="match status" value="1"/>
</dbReference>
<dbReference type="AlphaFoldDB" id="A0AA38S4C2"/>
<feature type="domain" description="RRM" evidence="4">
    <location>
        <begin position="155"/>
        <end position="227"/>
    </location>
</feature>
<evidence type="ECO:0000313" key="6">
    <source>
        <dbReference type="EMBL" id="KAJ9156030.1"/>
    </source>
</evidence>
<feature type="domain" description="PWI" evidence="5">
    <location>
        <begin position="678"/>
        <end position="771"/>
    </location>
</feature>
<accession>A0AA38S4C2</accession>
<feature type="region of interest" description="Disordered" evidence="3">
    <location>
        <begin position="293"/>
        <end position="321"/>
    </location>
</feature>
<proteinExistence type="predicted"/>
<evidence type="ECO:0000259" key="5">
    <source>
        <dbReference type="PROSITE" id="PS51025"/>
    </source>
</evidence>
<feature type="compositionally biased region" description="Low complexity" evidence="3">
    <location>
        <begin position="17"/>
        <end position="28"/>
    </location>
</feature>
<evidence type="ECO:0000256" key="2">
    <source>
        <dbReference type="PROSITE-ProRule" id="PRU00176"/>
    </source>
</evidence>
<dbReference type="GO" id="GO:0005681">
    <property type="term" value="C:spliceosomal complex"/>
    <property type="evidence" value="ECO:0007669"/>
    <property type="project" value="TreeGrafter"/>
</dbReference>
<feature type="compositionally biased region" description="Basic and acidic residues" evidence="3">
    <location>
        <begin position="450"/>
        <end position="542"/>
    </location>
</feature>
<dbReference type="Pfam" id="PF01480">
    <property type="entry name" value="PWI"/>
    <property type="match status" value="1"/>
</dbReference>
<keyword evidence="7" id="KW-1185">Reference proteome</keyword>
<dbReference type="Gene3D" id="1.20.1390.10">
    <property type="entry name" value="PWI domain"/>
    <property type="match status" value="1"/>
</dbReference>
<sequence length="771" mass="85604">MAYNPYGVPPYGPPPAFAAFPGSTAAPGMAPPGLGPPPGMSSAPGLAPPPGVQTPASAATQANRPSGLPGSFQPPPNLPNINFNAPVIRLGGGANSLPAKPGTPSVPGRRDLENPASGGGSRPGLGSERGLEQTRAAVRESMQALVPPTTEERLRTIFIHKIPESIAGDEAVERFLSNVGRLRRWDSAKSHLSDHKGELFGFAQFEDPDSLATAVELLKNVHLPAKKQEPADGPVKGEEEGSDPYEDIEKIQLQVAVDESTLKYLESYQESKDDEDGDKARVESARANLEQAIRDLFFPKPARTGHDGDGDVAMGDGTGGGENVEVINIPLAQEDELADIPAEMREVVAAEIAAFRERSNRRDLERLKREEEFEEMERQRNGAARVTRLDSPPPNSANMTPLGPRGMPNAPSGPRGQNATSRGVAFVNGGTVNGDVGINREEDDTDASDEELHRRSLTKQKAEEDKQYLEAERKWVNRERQRAAALERERDRDKAEVDNASRRKEEQLEREKKWDDEKETSRKNNLYYRDHAAWARKRAQERADEEARDEGDRRAEHAERRRQEAEMEQARDMADSFLNQQAREMEQRQPASAAPVAPQRFTISFGAAAQKAQARAAPQRRTVADVEGLLDDEEQEQTTKRQLVPIKFEPTVDSKAMSEEDIAKAVRALAQEIPADREGLWAWEVQWDYMDESIIEEKLRPFVEKKVVEYLGVQDQFLVEVVEEHLRKHTKPGKIVEELVEALEDDAEDLVKKLWRMVIFFTESEKRGLPA</sequence>
<dbReference type="EMBL" id="JANBVO010000002">
    <property type="protein sequence ID" value="KAJ9156030.1"/>
    <property type="molecule type" value="Genomic_DNA"/>
</dbReference>
<dbReference type="Proteomes" id="UP001174694">
    <property type="component" value="Unassembled WGS sequence"/>
</dbReference>
<dbReference type="GO" id="GO:0003729">
    <property type="term" value="F:mRNA binding"/>
    <property type="evidence" value="ECO:0007669"/>
    <property type="project" value="TreeGrafter"/>
</dbReference>
<gene>
    <name evidence="6" type="ORF">NKR23_g825</name>
</gene>
<feature type="compositionally biased region" description="Pro residues" evidence="3">
    <location>
        <begin position="29"/>
        <end position="39"/>
    </location>
</feature>
<dbReference type="PANTHER" id="PTHR18806">
    <property type="entry name" value="RBM25 PROTEIN"/>
    <property type="match status" value="1"/>
</dbReference>
<feature type="compositionally biased region" description="Basic and acidic residues" evidence="3">
    <location>
        <begin position="358"/>
        <end position="380"/>
    </location>
</feature>
<dbReference type="InterPro" id="IPR002483">
    <property type="entry name" value="PWI_dom"/>
</dbReference>
<comment type="caution">
    <text evidence="6">The sequence shown here is derived from an EMBL/GenBank/DDBJ whole genome shotgun (WGS) entry which is preliminary data.</text>
</comment>
<dbReference type="SUPFAM" id="SSF54928">
    <property type="entry name" value="RNA-binding domain, RBD"/>
    <property type="match status" value="1"/>
</dbReference>
<dbReference type="PROSITE" id="PS51025">
    <property type="entry name" value="PWI"/>
    <property type="match status" value="1"/>
</dbReference>
<evidence type="ECO:0000256" key="1">
    <source>
        <dbReference type="ARBA" id="ARBA00022664"/>
    </source>
</evidence>
<feature type="region of interest" description="Disordered" evidence="3">
    <location>
        <begin position="14"/>
        <end position="132"/>
    </location>
</feature>
<dbReference type="InterPro" id="IPR035979">
    <property type="entry name" value="RBD_domain_sf"/>
</dbReference>
<dbReference type="SMART" id="SM00311">
    <property type="entry name" value="PWI"/>
    <property type="match status" value="1"/>
</dbReference>
<organism evidence="6 7">
    <name type="scientific">Pleurostoma richardsiae</name>
    <dbReference type="NCBI Taxonomy" id="41990"/>
    <lineage>
        <taxon>Eukaryota</taxon>
        <taxon>Fungi</taxon>
        <taxon>Dikarya</taxon>
        <taxon>Ascomycota</taxon>
        <taxon>Pezizomycotina</taxon>
        <taxon>Sordariomycetes</taxon>
        <taxon>Sordariomycetidae</taxon>
        <taxon>Calosphaeriales</taxon>
        <taxon>Pleurostomataceae</taxon>
        <taxon>Pleurostoma</taxon>
    </lineage>
</organism>
<evidence type="ECO:0000313" key="7">
    <source>
        <dbReference type="Proteomes" id="UP001174694"/>
    </source>
</evidence>
<protein>
    <submittedName>
        <fullName evidence="6">RNA-binding protein 25</fullName>
    </submittedName>
</protein>
<dbReference type="GO" id="GO:0006397">
    <property type="term" value="P:mRNA processing"/>
    <property type="evidence" value="ECO:0007669"/>
    <property type="project" value="UniProtKB-KW"/>
</dbReference>
<reference evidence="6" key="1">
    <citation type="submission" date="2022-07" db="EMBL/GenBank/DDBJ databases">
        <title>Fungi with potential for degradation of polypropylene.</title>
        <authorList>
            <person name="Gostincar C."/>
        </authorList>
    </citation>
    <scope>NUCLEOTIDE SEQUENCE</scope>
    <source>
        <strain evidence="6">EXF-13308</strain>
    </source>
</reference>